<dbReference type="SUPFAM" id="SSF46785">
    <property type="entry name" value="Winged helix' DNA-binding domain"/>
    <property type="match status" value="1"/>
</dbReference>
<dbReference type="InterPro" id="IPR036388">
    <property type="entry name" value="WH-like_DNA-bd_sf"/>
</dbReference>
<gene>
    <name evidence="1" type="ORF">SAMN05216218_112141</name>
</gene>
<dbReference type="STRING" id="660518.SAMN05216218_112141"/>
<keyword evidence="2" id="KW-1185">Reference proteome</keyword>
<dbReference type="Gene3D" id="1.10.10.10">
    <property type="entry name" value="Winged helix-like DNA-binding domain superfamily/Winged helix DNA-binding domain"/>
    <property type="match status" value="1"/>
</dbReference>
<sequence length="123" mass="14388">MRGVRSRKRPKKTRADILADIVGHPKGAISVEELAYMNPPLSEDSIRRHLKTLAGVGVVEERTFDPGERERDYPYKFYELSEKARELFDRNGLFPPDPWQRQYQSVEKTPRICDIEQMSRPRS</sequence>
<dbReference type="InterPro" id="IPR036390">
    <property type="entry name" value="WH_DNA-bd_sf"/>
</dbReference>
<reference evidence="2" key="1">
    <citation type="submission" date="2016-10" db="EMBL/GenBank/DDBJ databases">
        <authorList>
            <person name="Varghese N."/>
            <person name="Submissions S."/>
        </authorList>
    </citation>
    <scope>NUCLEOTIDE SEQUENCE [LARGE SCALE GENOMIC DNA]</scope>
    <source>
        <strain evidence="2">IBRC-M 10760</strain>
    </source>
</reference>
<evidence type="ECO:0000313" key="2">
    <source>
        <dbReference type="Proteomes" id="UP000199076"/>
    </source>
</evidence>
<organism evidence="1 2">
    <name type="scientific">Halorientalis regularis</name>
    <dbReference type="NCBI Taxonomy" id="660518"/>
    <lineage>
        <taxon>Archaea</taxon>
        <taxon>Methanobacteriati</taxon>
        <taxon>Methanobacteriota</taxon>
        <taxon>Stenosarchaea group</taxon>
        <taxon>Halobacteria</taxon>
        <taxon>Halobacteriales</taxon>
        <taxon>Haloarculaceae</taxon>
        <taxon>Halorientalis</taxon>
    </lineage>
</organism>
<name>A0A1G7QG61_9EURY</name>
<dbReference type="AlphaFoldDB" id="A0A1G7QG61"/>
<dbReference type="EMBL" id="FNBK01000012">
    <property type="protein sequence ID" value="SDF97448.1"/>
    <property type="molecule type" value="Genomic_DNA"/>
</dbReference>
<evidence type="ECO:0000313" key="1">
    <source>
        <dbReference type="EMBL" id="SDF97448.1"/>
    </source>
</evidence>
<dbReference type="Proteomes" id="UP000199076">
    <property type="component" value="Unassembled WGS sequence"/>
</dbReference>
<protein>
    <submittedName>
        <fullName evidence="1">Uncharacterized protein</fullName>
    </submittedName>
</protein>
<dbReference type="Pfam" id="PF12840">
    <property type="entry name" value="HTH_20"/>
    <property type="match status" value="1"/>
</dbReference>
<accession>A0A1G7QG61</accession>
<proteinExistence type="predicted"/>